<evidence type="ECO:0000256" key="3">
    <source>
        <dbReference type="SAM" id="SignalP"/>
    </source>
</evidence>
<proteinExistence type="predicted"/>
<sequence length="460" mass="46588">MKSTTVIAALIGLTTAAFVPEGGKVTCMALSCRPALPPSDLPAGELARPAGSTTTRPGRGSPRRGSEADRFRDRKRRGEEAVPLETPGVPALGDEAEDDDDDLVFEVEMVDDGEEEAAAPVQRRDVDPKRGRPTVVMGGAPSDGLRLAVVTDADKALGRIEKRDPRRGGRFFSKVGSSIGGVGAGVVGDILLGQSSDGESDPSESNPSSPEKRDPGRGGRFVKKLGSSILGAGATTAGGALLNPPSDGESDPSESNPSSPEKRDPGRGGRFIKKLGSSILGAGASTAGGALLSTPSDGESDPSESNPSSPEKRDPKSKGRFGSRLAELVSSIVGTGVTTVGGSLIDPGSGTESNPSGNSSSGPQKRDPKFGGLFKSLSKLFRIGSDAAGAASSDEKRSVDHVAQRSTDATAALGRRIGEAMAESSVRSAASGGMARPGMAGFLTVGLAVAMVAGGLNVAM</sequence>
<name>A0AAN6MDM1_9PEZI</name>
<reference evidence="4" key="1">
    <citation type="journal article" date="2023" name="Mol. Phylogenet. Evol.">
        <title>Genome-scale phylogeny and comparative genomics of the fungal order Sordariales.</title>
        <authorList>
            <person name="Hensen N."/>
            <person name="Bonometti L."/>
            <person name="Westerberg I."/>
            <person name="Brannstrom I.O."/>
            <person name="Guillou S."/>
            <person name="Cros-Aarteil S."/>
            <person name="Calhoun S."/>
            <person name="Haridas S."/>
            <person name="Kuo A."/>
            <person name="Mondo S."/>
            <person name="Pangilinan J."/>
            <person name="Riley R."/>
            <person name="LaButti K."/>
            <person name="Andreopoulos B."/>
            <person name="Lipzen A."/>
            <person name="Chen C."/>
            <person name="Yan M."/>
            <person name="Daum C."/>
            <person name="Ng V."/>
            <person name="Clum A."/>
            <person name="Steindorff A."/>
            <person name="Ohm R.A."/>
            <person name="Martin F."/>
            <person name="Silar P."/>
            <person name="Natvig D.O."/>
            <person name="Lalanne C."/>
            <person name="Gautier V."/>
            <person name="Ament-Velasquez S.L."/>
            <person name="Kruys A."/>
            <person name="Hutchinson M.I."/>
            <person name="Powell A.J."/>
            <person name="Barry K."/>
            <person name="Miller A.N."/>
            <person name="Grigoriev I.V."/>
            <person name="Debuchy R."/>
            <person name="Gladieux P."/>
            <person name="Hiltunen Thoren M."/>
            <person name="Johannesson H."/>
        </authorList>
    </citation>
    <scope>NUCLEOTIDE SEQUENCE</scope>
    <source>
        <strain evidence="4">CBS 103.79</strain>
    </source>
</reference>
<feature type="signal peptide" evidence="3">
    <location>
        <begin position="1"/>
        <end position="16"/>
    </location>
</feature>
<keyword evidence="5" id="KW-1185">Reference proteome</keyword>
<keyword evidence="2" id="KW-0472">Membrane</keyword>
<feature type="compositionally biased region" description="Low complexity" evidence="1">
    <location>
        <begin position="230"/>
        <end position="259"/>
    </location>
</feature>
<keyword evidence="3" id="KW-0732">Signal</keyword>
<dbReference type="EMBL" id="MU855920">
    <property type="protein sequence ID" value="KAK3898539.1"/>
    <property type="molecule type" value="Genomic_DNA"/>
</dbReference>
<feature type="compositionally biased region" description="Low complexity" evidence="1">
    <location>
        <begin position="187"/>
        <end position="209"/>
    </location>
</feature>
<feature type="region of interest" description="Disordered" evidence="1">
    <location>
        <begin position="160"/>
        <end position="323"/>
    </location>
</feature>
<reference evidence="4" key="2">
    <citation type="submission" date="2023-05" db="EMBL/GenBank/DDBJ databases">
        <authorList>
            <consortium name="Lawrence Berkeley National Laboratory"/>
            <person name="Steindorff A."/>
            <person name="Hensen N."/>
            <person name="Bonometti L."/>
            <person name="Westerberg I."/>
            <person name="Brannstrom I.O."/>
            <person name="Guillou S."/>
            <person name="Cros-Aarteil S."/>
            <person name="Calhoun S."/>
            <person name="Haridas S."/>
            <person name="Kuo A."/>
            <person name="Mondo S."/>
            <person name="Pangilinan J."/>
            <person name="Riley R."/>
            <person name="Labutti K."/>
            <person name="Andreopoulos B."/>
            <person name="Lipzen A."/>
            <person name="Chen C."/>
            <person name="Yanf M."/>
            <person name="Daum C."/>
            <person name="Ng V."/>
            <person name="Clum A."/>
            <person name="Ohm R."/>
            <person name="Martin F."/>
            <person name="Silar P."/>
            <person name="Natvig D."/>
            <person name="Lalanne C."/>
            <person name="Gautier V."/>
            <person name="Ament-Velasquez S.L."/>
            <person name="Kruys A."/>
            <person name="Hutchinson M.I."/>
            <person name="Powell A.J."/>
            <person name="Barry K."/>
            <person name="Miller A.N."/>
            <person name="Grigoriev I.V."/>
            <person name="Debuchy R."/>
            <person name="Gladieux P."/>
            <person name="Thoren M.H."/>
            <person name="Johannesson H."/>
        </authorList>
    </citation>
    <scope>NUCLEOTIDE SEQUENCE</scope>
    <source>
        <strain evidence="4">CBS 103.79</strain>
    </source>
</reference>
<protein>
    <submittedName>
        <fullName evidence="4">Uncharacterized protein</fullName>
    </submittedName>
</protein>
<organism evidence="4 5">
    <name type="scientific">Staphylotrichum tortipilum</name>
    <dbReference type="NCBI Taxonomy" id="2831512"/>
    <lineage>
        <taxon>Eukaryota</taxon>
        <taxon>Fungi</taxon>
        <taxon>Dikarya</taxon>
        <taxon>Ascomycota</taxon>
        <taxon>Pezizomycotina</taxon>
        <taxon>Sordariomycetes</taxon>
        <taxon>Sordariomycetidae</taxon>
        <taxon>Sordariales</taxon>
        <taxon>Chaetomiaceae</taxon>
        <taxon>Staphylotrichum</taxon>
    </lineage>
</organism>
<feature type="region of interest" description="Disordered" evidence="1">
    <location>
        <begin position="336"/>
        <end position="371"/>
    </location>
</feature>
<keyword evidence="2" id="KW-1133">Transmembrane helix</keyword>
<feature type="compositionally biased region" description="Basic and acidic residues" evidence="1">
    <location>
        <begin position="64"/>
        <end position="80"/>
    </location>
</feature>
<dbReference type="Proteomes" id="UP001303889">
    <property type="component" value="Unassembled WGS sequence"/>
</dbReference>
<feature type="transmembrane region" description="Helical" evidence="2">
    <location>
        <begin position="439"/>
        <end position="459"/>
    </location>
</feature>
<feature type="compositionally biased region" description="Low complexity" evidence="1">
    <location>
        <begin position="275"/>
        <end position="309"/>
    </location>
</feature>
<evidence type="ECO:0000313" key="4">
    <source>
        <dbReference type="EMBL" id="KAK3898539.1"/>
    </source>
</evidence>
<evidence type="ECO:0000313" key="5">
    <source>
        <dbReference type="Proteomes" id="UP001303889"/>
    </source>
</evidence>
<feature type="compositionally biased region" description="Low complexity" evidence="1">
    <location>
        <begin position="336"/>
        <end position="363"/>
    </location>
</feature>
<feature type="region of interest" description="Disordered" evidence="1">
    <location>
        <begin position="113"/>
        <end position="142"/>
    </location>
</feature>
<feature type="chain" id="PRO_5042821408" evidence="3">
    <location>
        <begin position="17"/>
        <end position="460"/>
    </location>
</feature>
<feature type="region of interest" description="Disordered" evidence="1">
    <location>
        <begin position="37"/>
        <end position="100"/>
    </location>
</feature>
<accession>A0AAN6MDM1</accession>
<evidence type="ECO:0000256" key="2">
    <source>
        <dbReference type="SAM" id="Phobius"/>
    </source>
</evidence>
<keyword evidence="2" id="KW-0812">Transmembrane</keyword>
<gene>
    <name evidence="4" type="ORF">C8A05DRAFT_37873</name>
</gene>
<evidence type="ECO:0000256" key="1">
    <source>
        <dbReference type="SAM" id="MobiDB-lite"/>
    </source>
</evidence>
<dbReference type="AlphaFoldDB" id="A0AAN6MDM1"/>
<feature type="compositionally biased region" description="Low complexity" evidence="1">
    <location>
        <begin position="48"/>
        <end position="60"/>
    </location>
</feature>
<comment type="caution">
    <text evidence="4">The sequence shown here is derived from an EMBL/GenBank/DDBJ whole genome shotgun (WGS) entry which is preliminary data.</text>
</comment>